<comment type="similarity">
    <text evidence="1 18 20">Belongs to the ApbE family.</text>
</comment>
<evidence type="ECO:0000256" key="8">
    <source>
        <dbReference type="ARBA" id="ARBA00022723"/>
    </source>
</evidence>
<keyword evidence="9" id="KW-0732">Signal</keyword>
<dbReference type="GO" id="GO:0046872">
    <property type="term" value="F:metal ion binding"/>
    <property type="evidence" value="ECO:0007669"/>
    <property type="project" value="UniProtKB-UniRule"/>
</dbReference>
<dbReference type="InterPro" id="IPR024932">
    <property type="entry name" value="ApbE"/>
</dbReference>
<keyword evidence="5 20" id="KW-0997">Cell inner membrane</keyword>
<dbReference type="EC" id="2.7.1.180" evidence="2 18"/>
<keyword evidence="14 20" id="KW-0449">Lipoprotein</keyword>
<evidence type="ECO:0000256" key="17">
    <source>
        <dbReference type="ARBA" id="ARBA00060485"/>
    </source>
</evidence>
<dbReference type="Pfam" id="PF02424">
    <property type="entry name" value="ApbE"/>
    <property type="match status" value="1"/>
</dbReference>
<dbReference type="HOGENOM" id="CLU_044403_0_0_6"/>
<keyword evidence="12" id="KW-0472">Membrane</keyword>
<reference evidence="22" key="1">
    <citation type="journal article" date="2012" name="J. Bacteriol.">
        <title>Genome sequence of the haloalkaliphilic methanotrophic bacterium Methylomicrobium alcaliphilum 20Z.</title>
        <authorList>
            <person name="Vuilleumier S."/>
            <person name="Khmelenina V.N."/>
            <person name="Bringel F."/>
            <person name="Reshetnikov A.S."/>
            <person name="Lajus A."/>
            <person name="Mangenot S."/>
            <person name="Rouy Z."/>
            <person name="Op den Camp H.J."/>
            <person name="Jetten M.S."/>
            <person name="Dispirito A.A."/>
            <person name="Dunfield P."/>
            <person name="Klotz M.G."/>
            <person name="Semrau J.D."/>
            <person name="Stein L.Y."/>
            <person name="Barbe V."/>
            <person name="Medigue C."/>
            <person name="Trotsenko Y.A."/>
            <person name="Kalyuzhnaya M.G."/>
        </authorList>
    </citation>
    <scope>NUCLEOTIDE SEQUENCE [LARGE SCALE GENOMIC DNA]</scope>
    <source>
        <strain evidence="22">DSM 19304 / NCIMB 14124 / VKM B-2133 / 20Z</strain>
    </source>
</reference>
<dbReference type="SUPFAM" id="SSF143631">
    <property type="entry name" value="ApbE-like"/>
    <property type="match status" value="1"/>
</dbReference>
<proteinExistence type="inferred from homology"/>
<evidence type="ECO:0000256" key="6">
    <source>
        <dbReference type="ARBA" id="ARBA00022630"/>
    </source>
</evidence>
<dbReference type="KEGG" id="mah:MEALZ_2227"/>
<evidence type="ECO:0000256" key="7">
    <source>
        <dbReference type="ARBA" id="ARBA00022679"/>
    </source>
</evidence>
<evidence type="ECO:0000256" key="5">
    <source>
        <dbReference type="ARBA" id="ARBA00022519"/>
    </source>
</evidence>
<keyword evidence="10 18" id="KW-0274">FAD</keyword>
<dbReference type="STRING" id="1091494.MEALZ_2227"/>
<dbReference type="FunFam" id="3.10.520.10:FF:000001">
    <property type="entry name" value="FAD:protein FMN transferase"/>
    <property type="match status" value="1"/>
</dbReference>
<dbReference type="PANTHER" id="PTHR30040">
    <property type="entry name" value="THIAMINE BIOSYNTHESIS LIPOPROTEIN APBE"/>
    <property type="match status" value="1"/>
</dbReference>
<dbReference type="GO" id="GO:0016740">
    <property type="term" value="F:transferase activity"/>
    <property type="evidence" value="ECO:0007669"/>
    <property type="project" value="UniProtKB-UniRule"/>
</dbReference>
<evidence type="ECO:0000256" key="2">
    <source>
        <dbReference type="ARBA" id="ARBA00011955"/>
    </source>
</evidence>
<evidence type="ECO:0000256" key="4">
    <source>
        <dbReference type="ARBA" id="ARBA00022475"/>
    </source>
</evidence>
<evidence type="ECO:0000256" key="11">
    <source>
        <dbReference type="ARBA" id="ARBA00022842"/>
    </source>
</evidence>
<protein>
    <recommendedName>
        <fullName evidence="3 18">FAD:protein FMN transferase</fullName>
        <ecNumber evidence="2 18">2.7.1.180</ecNumber>
    </recommendedName>
    <alternativeName>
        <fullName evidence="15 18">Flavin transferase</fullName>
    </alternativeName>
</protein>
<evidence type="ECO:0000256" key="1">
    <source>
        <dbReference type="ARBA" id="ARBA00008282"/>
    </source>
</evidence>
<evidence type="ECO:0000256" key="15">
    <source>
        <dbReference type="ARBA" id="ARBA00031306"/>
    </source>
</evidence>
<comment type="subcellular location">
    <subcellularLocation>
        <location evidence="17 20">Cell inner membrane</location>
        <topology evidence="17 20">Lipid-anchor</topology>
        <orientation evidence="17 20">Periplasmic side</orientation>
    </subcellularLocation>
</comment>
<dbReference type="EMBL" id="FO082060">
    <property type="protein sequence ID" value="CCE23913.1"/>
    <property type="molecule type" value="Genomic_DNA"/>
</dbReference>
<evidence type="ECO:0000256" key="10">
    <source>
        <dbReference type="ARBA" id="ARBA00022827"/>
    </source>
</evidence>
<evidence type="ECO:0000256" key="9">
    <source>
        <dbReference type="ARBA" id="ARBA00022729"/>
    </source>
</evidence>
<dbReference type="AlphaFoldDB" id="G4STF7"/>
<dbReference type="RefSeq" id="WP_014148699.1">
    <property type="nucleotide sequence ID" value="NC_016112.1"/>
</dbReference>
<keyword evidence="11 18" id="KW-0460">Magnesium</keyword>
<accession>G4STF7</accession>
<gene>
    <name evidence="21" type="ordered locus">MEALZ_2227</name>
</gene>
<dbReference type="PROSITE" id="PS51257">
    <property type="entry name" value="PROKAR_LIPOPROTEIN"/>
    <property type="match status" value="1"/>
</dbReference>
<dbReference type="PIRSF" id="PIRSF006268">
    <property type="entry name" value="ApbE"/>
    <property type="match status" value="1"/>
</dbReference>
<keyword evidence="4" id="KW-1003">Cell membrane</keyword>
<comment type="cofactor">
    <cofactor evidence="19">
        <name>Mg(2+)</name>
        <dbReference type="ChEBI" id="CHEBI:18420"/>
    </cofactor>
    <cofactor evidence="19">
        <name>Mn(2+)</name>
        <dbReference type="ChEBI" id="CHEBI:29035"/>
    </cofactor>
    <text evidence="19">Magnesium. Can also use manganese.</text>
</comment>
<evidence type="ECO:0000256" key="3">
    <source>
        <dbReference type="ARBA" id="ARBA00016337"/>
    </source>
</evidence>
<evidence type="ECO:0000256" key="12">
    <source>
        <dbReference type="ARBA" id="ARBA00023136"/>
    </source>
</evidence>
<keyword evidence="6 18" id="KW-0285">Flavoprotein</keyword>
<keyword evidence="8 18" id="KW-0479">Metal-binding</keyword>
<comment type="catalytic activity">
    <reaction evidence="16 18 20">
        <text>L-threonyl-[protein] + FAD = FMN-L-threonyl-[protein] + AMP + H(+)</text>
        <dbReference type="Rhea" id="RHEA:36847"/>
        <dbReference type="Rhea" id="RHEA-COMP:11060"/>
        <dbReference type="Rhea" id="RHEA-COMP:11061"/>
        <dbReference type="ChEBI" id="CHEBI:15378"/>
        <dbReference type="ChEBI" id="CHEBI:30013"/>
        <dbReference type="ChEBI" id="CHEBI:57692"/>
        <dbReference type="ChEBI" id="CHEBI:74257"/>
        <dbReference type="ChEBI" id="CHEBI:456215"/>
        <dbReference type="EC" id="2.7.1.180"/>
    </reaction>
</comment>
<evidence type="ECO:0000256" key="14">
    <source>
        <dbReference type="ARBA" id="ARBA00023288"/>
    </source>
</evidence>
<dbReference type="Proteomes" id="UP000008315">
    <property type="component" value="Chromosome"/>
</dbReference>
<keyword evidence="22" id="KW-1185">Reference proteome</keyword>
<keyword evidence="13" id="KW-0564">Palmitate</keyword>
<evidence type="ECO:0000256" key="16">
    <source>
        <dbReference type="ARBA" id="ARBA00048540"/>
    </source>
</evidence>
<dbReference type="GO" id="GO:0005886">
    <property type="term" value="C:plasma membrane"/>
    <property type="evidence" value="ECO:0007669"/>
    <property type="project" value="UniProtKB-SubCell"/>
</dbReference>
<dbReference type="PANTHER" id="PTHR30040:SF2">
    <property type="entry name" value="FAD:PROTEIN FMN TRANSFERASE"/>
    <property type="match status" value="1"/>
</dbReference>
<keyword evidence="7 18" id="KW-0808">Transferase</keyword>
<evidence type="ECO:0000256" key="20">
    <source>
        <dbReference type="RuleBase" id="RU363002"/>
    </source>
</evidence>
<sequence length="349" mass="38847">MHVKQDQRGFGFFLVLVFLLVGCDDQGTKKAVFAFEMTGQTMGTSFSIKASVLPDEVNADQLNIDVKELLELVNDQMSTYRPQSELSLINNSDSVEWQPVSEALYSVLAEAKRISDLTEGAFDITVGPLVNLWGFGPDPLSFQAPSNEAILLAMQRIGYRHLKLRTEPLSIKKNHSDLYIDLSAIAKGYGVDQVGLLLEKRGIEDYLVEIGGELRLRGRKPDGNSWRIAIEKPSSEQRMIQKIVSITDMSVATSGDYRNFFEVEGVRFSHTIDPRTGKSINHNLASVTVLSETAMQADAWATAFMVLGAEDGLRLAEQQHLPVLFITKTAQGFSETSTPAFRDYFKEEQ</sequence>
<dbReference type="PATRIC" id="fig|271065.3.peg.2288"/>
<organism evidence="21 22">
    <name type="scientific">Methylotuvimicrobium alcaliphilum (strain DSM 19304 / NCIMB 14124 / VKM B-2133 / 20Z)</name>
    <name type="common">Methylomicrobium alcaliphilum</name>
    <dbReference type="NCBI Taxonomy" id="1091494"/>
    <lineage>
        <taxon>Bacteria</taxon>
        <taxon>Pseudomonadati</taxon>
        <taxon>Pseudomonadota</taxon>
        <taxon>Gammaproteobacteria</taxon>
        <taxon>Methylococcales</taxon>
        <taxon>Methylococcaceae</taxon>
        <taxon>Methylotuvimicrobium</taxon>
    </lineage>
</organism>
<dbReference type="InterPro" id="IPR003374">
    <property type="entry name" value="ApbE-like_sf"/>
</dbReference>
<dbReference type="Gene3D" id="3.10.520.10">
    <property type="entry name" value="ApbE-like domains"/>
    <property type="match status" value="1"/>
</dbReference>
<evidence type="ECO:0000256" key="13">
    <source>
        <dbReference type="ARBA" id="ARBA00023139"/>
    </source>
</evidence>
<name>G4STF7_META2</name>
<feature type="binding site" evidence="19">
    <location>
        <position position="302"/>
    </location>
    <ligand>
        <name>Mg(2+)</name>
        <dbReference type="ChEBI" id="CHEBI:18420"/>
    </ligand>
</feature>
<feature type="binding site" evidence="19">
    <location>
        <position position="298"/>
    </location>
    <ligand>
        <name>Mg(2+)</name>
        <dbReference type="ChEBI" id="CHEBI:18420"/>
    </ligand>
</feature>
<feature type="binding site" evidence="19">
    <location>
        <position position="184"/>
    </location>
    <ligand>
        <name>Mg(2+)</name>
        <dbReference type="ChEBI" id="CHEBI:18420"/>
    </ligand>
</feature>
<evidence type="ECO:0000313" key="22">
    <source>
        <dbReference type="Proteomes" id="UP000008315"/>
    </source>
</evidence>
<evidence type="ECO:0000313" key="21">
    <source>
        <dbReference type="EMBL" id="CCE23913.1"/>
    </source>
</evidence>
<comment type="function">
    <text evidence="20">Flavin transferase that catalyzes the transfer of the FMN moiety of FAD and its covalent binding to the hydroxyl group of a threonine residue in a target flavoprotein.</text>
</comment>
<evidence type="ECO:0000256" key="19">
    <source>
        <dbReference type="PIRSR" id="PIRSR006268-2"/>
    </source>
</evidence>
<evidence type="ECO:0000256" key="18">
    <source>
        <dbReference type="PIRNR" id="PIRNR006268"/>
    </source>
</evidence>